<evidence type="ECO:0000313" key="1">
    <source>
        <dbReference type="EMBL" id="PWN54460.1"/>
    </source>
</evidence>
<accession>A0ACD0P8Q7</accession>
<evidence type="ECO:0000313" key="2">
    <source>
        <dbReference type="Proteomes" id="UP000245626"/>
    </source>
</evidence>
<proteinExistence type="predicted"/>
<sequence length="743" mass="80706">MDTIPGDKWAAEYARWIRLNEERLGDASAARARKASSNPNQASSALSYFWHAVGLAPTDAASKQPIVSKPMSLRLNPHNLYYLLIRFEALGLPVGSLDIQIPGSARPTSYFSFVSAASSSARDRDDTMSMSSFRSTMTAMSSLSLAPSSWWRSNDSAPAADPARDIKYIYSALTKVPALRIGPIPPRLIQDFEDCPGQNAVPLDVFKNLQLLDVDDVDPRTLSGWDRLSCQLRSLACNKSGIEDVSELLIDLVACDMARRRGEKPNKRKRIVHHSSQGWDDGSHQRGVEIEGGERQEEEVEQQQQLPSRTSLDFQPLPELPSLTWHFLRYLNLSNNNLTFVPTAPMALLEGLTNLDLSSNLLNTVPPALSQLANLTSLNVSDNLIDSVLGIYGTLKSIKVLNLSKNRLESLCGLERLYTLQRVDLRSNAVFDAGEVGRLATLPSIAEVWVAGNPMVDELINHRVDCFVEFAKEGRLILLDGEAPGWMEKQKIQERVPGATLCTPSTVGRNQDAKMSPEAAKRSSSIPPVKTVKHKGSVSKGLRGDRAGPPPPRGGSDASASRNLANRAVVERQQARKRNRRVVDLDTSADLERAAAATTEESEYSGMSDSDAVKKAALSAVVAADQDPAARVRVLSRPNGGAAAMARRSKVTASLYEPCDLGGALTTTTTTFSSDSNTGRVQANPRPTGGAPSAFRTMEDLPHSPGPVRAGGGVEGRSEAFRRKIEALKGEVGDDWLRLLSRG</sequence>
<protein>
    <submittedName>
        <fullName evidence="1">L domain-like protein</fullName>
    </submittedName>
</protein>
<dbReference type="EMBL" id="KZ819684">
    <property type="protein sequence ID" value="PWN54460.1"/>
    <property type="molecule type" value="Genomic_DNA"/>
</dbReference>
<dbReference type="Proteomes" id="UP000245626">
    <property type="component" value="Unassembled WGS sequence"/>
</dbReference>
<feature type="non-terminal residue" evidence="1">
    <location>
        <position position="743"/>
    </location>
</feature>
<name>A0ACD0P8Q7_9BASI</name>
<keyword evidence="2" id="KW-1185">Reference proteome</keyword>
<organism evidence="1 2">
    <name type="scientific">Violaceomyces palustris</name>
    <dbReference type="NCBI Taxonomy" id="1673888"/>
    <lineage>
        <taxon>Eukaryota</taxon>
        <taxon>Fungi</taxon>
        <taxon>Dikarya</taxon>
        <taxon>Basidiomycota</taxon>
        <taxon>Ustilaginomycotina</taxon>
        <taxon>Ustilaginomycetes</taxon>
        <taxon>Violaceomycetales</taxon>
        <taxon>Violaceomycetaceae</taxon>
        <taxon>Violaceomyces</taxon>
    </lineage>
</organism>
<gene>
    <name evidence="1" type="ORF">IE53DRAFT_298618</name>
</gene>
<reference evidence="1 2" key="1">
    <citation type="journal article" date="2018" name="Mol. Biol. Evol.">
        <title>Broad Genomic Sampling Reveals a Smut Pathogenic Ancestry of the Fungal Clade Ustilaginomycotina.</title>
        <authorList>
            <person name="Kijpornyongpan T."/>
            <person name="Mondo S.J."/>
            <person name="Barry K."/>
            <person name="Sandor L."/>
            <person name="Lee J."/>
            <person name="Lipzen A."/>
            <person name="Pangilinan J."/>
            <person name="LaButti K."/>
            <person name="Hainaut M."/>
            <person name="Henrissat B."/>
            <person name="Grigoriev I.V."/>
            <person name="Spatafora J.W."/>
            <person name="Aime M.C."/>
        </authorList>
    </citation>
    <scope>NUCLEOTIDE SEQUENCE [LARGE SCALE GENOMIC DNA]</scope>
    <source>
        <strain evidence="1 2">SA 807</strain>
    </source>
</reference>